<dbReference type="AlphaFoldDB" id="A0A239TPC8"/>
<dbReference type="Proteomes" id="UP000321736">
    <property type="component" value="Unassembled WGS sequence"/>
</dbReference>
<evidence type="ECO:0000256" key="3">
    <source>
        <dbReference type="ARBA" id="ARBA00022692"/>
    </source>
</evidence>
<dbReference type="PANTHER" id="PTHR30294">
    <property type="entry name" value="MEMBRANE COMPONENT OF ABC TRANSPORTER YHHJ-RELATED"/>
    <property type="match status" value="1"/>
</dbReference>
<reference evidence="7 8" key="1">
    <citation type="submission" date="2019-07" db="EMBL/GenBank/DDBJ databases">
        <title>Whole genome shotgun sequence of Staphylococcus piscifermentans NBRC 109625.</title>
        <authorList>
            <person name="Hosoyama A."/>
            <person name="Uohara A."/>
            <person name="Ohji S."/>
            <person name="Ichikawa N."/>
        </authorList>
    </citation>
    <scope>NUCLEOTIDE SEQUENCE [LARGE SCALE GENOMIC DNA]</scope>
    <source>
        <strain evidence="7 8">NBRC 109625</strain>
    </source>
</reference>
<dbReference type="RefSeq" id="WP_095103840.1">
    <property type="nucleotide sequence ID" value="NZ_BKAR01000038.1"/>
</dbReference>
<name>A0A239TPC8_9STAP</name>
<evidence type="ECO:0000259" key="6">
    <source>
        <dbReference type="Pfam" id="PF12698"/>
    </source>
</evidence>
<evidence type="ECO:0000256" key="4">
    <source>
        <dbReference type="ARBA" id="ARBA00022989"/>
    </source>
</evidence>
<keyword evidence="8" id="KW-1185">Reference proteome</keyword>
<organism evidence="7 8">
    <name type="scientific">Staphylococcus piscifermentans</name>
    <dbReference type="NCBI Taxonomy" id="70258"/>
    <lineage>
        <taxon>Bacteria</taxon>
        <taxon>Bacillati</taxon>
        <taxon>Bacillota</taxon>
        <taxon>Bacilli</taxon>
        <taxon>Bacillales</taxon>
        <taxon>Staphylococcaceae</taxon>
        <taxon>Staphylococcus</taxon>
    </lineage>
</organism>
<dbReference type="OrthoDB" id="9768837at2"/>
<evidence type="ECO:0000313" key="8">
    <source>
        <dbReference type="Proteomes" id="UP000321736"/>
    </source>
</evidence>
<evidence type="ECO:0000313" key="7">
    <source>
        <dbReference type="EMBL" id="GEP85677.1"/>
    </source>
</evidence>
<feature type="domain" description="ABC-2 type transporter transmembrane" evidence="6">
    <location>
        <begin position="19"/>
        <end position="385"/>
    </location>
</feature>
<dbReference type="Pfam" id="PF12698">
    <property type="entry name" value="ABC2_membrane_3"/>
    <property type="match status" value="1"/>
</dbReference>
<dbReference type="InterPro" id="IPR051449">
    <property type="entry name" value="ABC-2_transporter_component"/>
</dbReference>
<keyword evidence="4" id="KW-1133">Transmembrane helix</keyword>
<evidence type="ECO:0000256" key="5">
    <source>
        <dbReference type="ARBA" id="ARBA00023136"/>
    </source>
</evidence>
<gene>
    <name evidence="7" type="ORF">SPI02_22620</name>
</gene>
<sequence length="410" mass="45567">MSKFWATFSLTYMNKIKSRSFIIMTVIIALLIIGGANANKIIDMFSGGPDKIGIVTDNQQVYQMVKSQSEKMEDKGTKFTHISEKQALKDVKKDKLDKAYIISFKGQQIEGKIVSKDSVSNESEQKLESILTPIQTQAIAKSVNLSSKDLQALQQKSKVTSQAIGKNAQQLSAQDKVANIIILYAGIMLMFFIIINYANQVAMEVATEKTSRVIEMVITSISPVKHILAKILAIIAVAFTQILIFVIVGVISIYLSDLKDVIKKFNVKITDVTIQLLIVGVICLVIGIISYTILGTILGSLATRIEDMNQALMPMTIVSFIAFYIAIFSLNTPETTLTKITSFIPLISPFVLFLRASTPELQLWEIIVSVLLSLIVMVLLLWIAVRSYRDSVLTFEKGFFKGLKRAFKKS</sequence>
<proteinExistence type="predicted"/>
<evidence type="ECO:0000256" key="2">
    <source>
        <dbReference type="ARBA" id="ARBA00022475"/>
    </source>
</evidence>
<accession>A0A239TPC8</accession>
<comment type="caution">
    <text evidence="7">The sequence shown here is derived from an EMBL/GenBank/DDBJ whole genome shotgun (WGS) entry which is preliminary data.</text>
</comment>
<keyword evidence="2" id="KW-1003">Cell membrane</keyword>
<evidence type="ECO:0000256" key="1">
    <source>
        <dbReference type="ARBA" id="ARBA00004651"/>
    </source>
</evidence>
<dbReference type="GO" id="GO:0005886">
    <property type="term" value="C:plasma membrane"/>
    <property type="evidence" value="ECO:0007669"/>
    <property type="project" value="UniProtKB-SubCell"/>
</dbReference>
<protein>
    <submittedName>
        <fullName evidence="7">Sodium ABC transporter permease</fullName>
    </submittedName>
</protein>
<dbReference type="EMBL" id="BKAR01000038">
    <property type="protein sequence ID" value="GEP85677.1"/>
    <property type="molecule type" value="Genomic_DNA"/>
</dbReference>
<dbReference type="PANTHER" id="PTHR30294:SF29">
    <property type="entry name" value="MULTIDRUG ABC TRANSPORTER PERMEASE YBHS-RELATED"/>
    <property type="match status" value="1"/>
</dbReference>
<comment type="subcellular location">
    <subcellularLocation>
        <location evidence="1">Cell membrane</location>
        <topology evidence="1">Multi-pass membrane protein</topology>
    </subcellularLocation>
</comment>
<keyword evidence="3" id="KW-0812">Transmembrane</keyword>
<dbReference type="InterPro" id="IPR013525">
    <property type="entry name" value="ABC2_TM"/>
</dbReference>
<keyword evidence="5" id="KW-0472">Membrane</keyword>
<dbReference type="GO" id="GO:0140359">
    <property type="term" value="F:ABC-type transporter activity"/>
    <property type="evidence" value="ECO:0007669"/>
    <property type="project" value="InterPro"/>
</dbReference>